<keyword evidence="2" id="KW-1185">Reference proteome</keyword>
<evidence type="ECO:0000313" key="1">
    <source>
        <dbReference type="EMBL" id="GGG25129.1"/>
    </source>
</evidence>
<accession>A0ABQ1WEK2</accession>
<name>A0ABQ1WEK2_9BACT</name>
<organism evidence="1 2">
    <name type="scientific">Pontibacter amylolyticus</name>
    <dbReference type="NCBI Taxonomy" id="1424080"/>
    <lineage>
        <taxon>Bacteria</taxon>
        <taxon>Pseudomonadati</taxon>
        <taxon>Bacteroidota</taxon>
        <taxon>Cytophagia</taxon>
        <taxon>Cytophagales</taxon>
        <taxon>Hymenobacteraceae</taxon>
        <taxon>Pontibacter</taxon>
    </lineage>
</organism>
<sequence>MLILDYILLSHLQISAALKYTTQGKNALDYKDIYFKYYTLQLTQTRSLTLFLSLL</sequence>
<proteinExistence type="predicted"/>
<dbReference type="Proteomes" id="UP000634043">
    <property type="component" value="Unassembled WGS sequence"/>
</dbReference>
<dbReference type="EMBL" id="BMFP01000006">
    <property type="protein sequence ID" value="GGG25129.1"/>
    <property type="molecule type" value="Genomic_DNA"/>
</dbReference>
<gene>
    <name evidence="1" type="ORF">GCM10011323_31120</name>
</gene>
<comment type="caution">
    <text evidence="1">The sequence shown here is derived from an EMBL/GenBank/DDBJ whole genome shotgun (WGS) entry which is preliminary data.</text>
</comment>
<evidence type="ECO:0000313" key="2">
    <source>
        <dbReference type="Proteomes" id="UP000634043"/>
    </source>
</evidence>
<reference evidence="2" key="1">
    <citation type="journal article" date="2019" name="Int. J. Syst. Evol. Microbiol.">
        <title>The Global Catalogue of Microorganisms (GCM) 10K type strain sequencing project: providing services to taxonomists for standard genome sequencing and annotation.</title>
        <authorList>
            <consortium name="The Broad Institute Genomics Platform"/>
            <consortium name="The Broad Institute Genome Sequencing Center for Infectious Disease"/>
            <person name="Wu L."/>
            <person name="Ma J."/>
        </authorList>
    </citation>
    <scope>NUCLEOTIDE SEQUENCE [LARGE SCALE GENOMIC DNA]</scope>
    <source>
        <strain evidence="2">CGMCC 1.12749</strain>
    </source>
</reference>
<protein>
    <submittedName>
        <fullName evidence="1">Uncharacterized protein</fullName>
    </submittedName>
</protein>